<dbReference type="Proteomes" id="UP000000271">
    <property type="component" value="Chromosome"/>
</dbReference>
<organism evidence="2 3">
    <name type="scientific">Bacillus selenitireducens (strain ATCC 700615 / DSM 15326 / MLS10)</name>
    <dbReference type="NCBI Taxonomy" id="439292"/>
    <lineage>
        <taxon>Bacteria</taxon>
        <taxon>Bacillati</taxon>
        <taxon>Bacillota</taxon>
        <taxon>Bacilli</taxon>
        <taxon>Bacillales</taxon>
        <taxon>Bacillaceae</taxon>
        <taxon>Salisediminibacterium</taxon>
    </lineage>
</organism>
<accession>D6Y0D3</accession>
<name>D6Y0D3_BACIE</name>
<reference evidence="2" key="1">
    <citation type="submission" date="2009-10" db="EMBL/GenBank/DDBJ databases">
        <title>Complete sequence of Bacillus selenitireducens MLS10.</title>
        <authorList>
            <consortium name="US DOE Joint Genome Institute"/>
            <person name="Lucas S."/>
            <person name="Copeland A."/>
            <person name="Lapidus A."/>
            <person name="Glavina del Rio T."/>
            <person name="Dalin E."/>
            <person name="Tice H."/>
            <person name="Bruce D."/>
            <person name="Goodwin L."/>
            <person name="Pitluck S."/>
            <person name="Sims D."/>
            <person name="Brettin T."/>
            <person name="Detter J.C."/>
            <person name="Han C."/>
            <person name="Larimer F."/>
            <person name="Land M."/>
            <person name="Hauser L."/>
            <person name="Kyrpides N."/>
            <person name="Ovchinnikova G."/>
            <person name="Stolz J."/>
        </authorList>
    </citation>
    <scope>NUCLEOTIDE SEQUENCE [LARGE SCALE GENOMIC DNA]</scope>
    <source>
        <strain evidence="2">MLS10</strain>
    </source>
</reference>
<evidence type="ECO:0000313" key="3">
    <source>
        <dbReference type="Proteomes" id="UP000000271"/>
    </source>
</evidence>
<proteinExistence type="predicted"/>
<evidence type="ECO:0000313" key="2">
    <source>
        <dbReference type="EMBL" id="ADH98524.1"/>
    </source>
</evidence>
<dbReference type="HOGENOM" id="CLU_3371987_0_0_9"/>
<sequence length="34" mass="3850">MTVQDESLNDYTRYSHDESVCSQNDAVVPGDFAR</sequence>
<feature type="region of interest" description="Disordered" evidence="1">
    <location>
        <begin position="1"/>
        <end position="34"/>
    </location>
</feature>
<keyword evidence="3" id="KW-1185">Reference proteome</keyword>
<dbReference type="KEGG" id="bse:Bsel_1003"/>
<gene>
    <name evidence="2" type="ordered locus">Bsel_1003</name>
</gene>
<evidence type="ECO:0000256" key="1">
    <source>
        <dbReference type="SAM" id="MobiDB-lite"/>
    </source>
</evidence>
<dbReference type="AlphaFoldDB" id="D6Y0D3"/>
<feature type="compositionally biased region" description="Polar residues" evidence="1">
    <location>
        <begin position="1"/>
        <end position="12"/>
    </location>
</feature>
<dbReference type="EMBL" id="CP001791">
    <property type="protein sequence ID" value="ADH98524.1"/>
    <property type="molecule type" value="Genomic_DNA"/>
</dbReference>
<protein>
    <submittedName>
        <fullName evidence="2">Uncharacterized protein</fullName>
    </submittedName>
</protein>